<dbReference type="OrthoDB" id="8912653at2"/>
<accession>A0A543FHN2</accession>
<dbReference type="InterPro" id="IPR027843">
    <property type="entry name" value="DUF4440"/>
</dbReference>
<comment type="caution">
    <text evidence="2">The sequence shown here is derived from an EMBL/GenBank/DDBJ whole genome shotgun (WGS) entry which is preliminary data.</text>
</comment>
<keyword evidence="3" id="KW-1185">Reference proteome</keyword>
<dbReference type="Proteomes" id="UP000316331">
    <property type="component" value="Unassembled WGS sequence"/>
</dbReference>
<organism evidence="2 3">
    <name type="scientific">Nocardia bhagyanarayanae</name>
    <dbReference type="NCBI Taxonomy" id="1215925"/>
    <lineage>
        <taxon>Bacteria</taxon>
        <taxon>Bacillati</taxon>
        <taxon>Actinomycetota</taxon>
        <taxon>Actinomycetes</taxon>
        <taxon>Mycobacteriales</taxon>
        <taxon>Nocardiaceae</taxon>
        <taxon>Nocardia</taxon>
    </lineage>
</organism>
<reference evidence="2 3" key="1">
    <citation type="submission" date="2019-06" db="EMBL/GenBank/DDBJ databases">
        <title>Sequencing the genomes of 1000 actinobacteria strains.</title>
        <authorList>
            <person name="Klenk H.-P."/>
        </authorList>
    </citation>
    <scope>NUCLEOTIDE SEQUENCE [LARGE SCALE GENOMIC DNA]</scope>
    <source>
        <strain evidence="2 3">DSM 103495</strain>
    </source>
</reference>
<feature type="domain" description="DUF4440" evidence="1">
    <location>
        <begin position="15"/>
        <end position="121"/>
    </location>
</feature>
<gene>
    <name evidence="2" type="ORF">FB390_5097</name>
</gene>
<name>A0A543FHN2_9NOCA</name>
<dbReference type="Pfam" id="PF14534">
    <property type="entry name" value="DUF4440"/>
    <property type="match status" value="1"/>
</dbReference>
<dbReference type="SUPFAM" id="SSF54427">
    <property type="entry name" value="NTF2-like"/>
    <property type="match status" value="1"/>
</dbReference>
<protein>
    <submittedName>
        <fullName evidence="2">Uncharacterized protein DUF4440</fullName>
    </submittedName>
</protein>
<dbReference type="RefSeq" id="WP_141811148.1">
    <property type="nucleotide sequence ID" value="NZ_VFPG01000001.1"/>
</dbReference>
<dbReference type="EMBL" id="VFPG01000001">
    <property type="protein sequence ID" value="TQM33369.1"/>
    <property type="molecule type" value="Genomic_DNA"/>
</dbReference>
<proteinExistence type="predicted"/>
<dbReference type="InterPro" id="IPR032710">
    <property type="entry name" value="NTF2-like_dom_sf"/>
</dbReference>
<evidence type="ECO:0000313" key="3">
    <source>
        <dbReference type="Proteomes" id="UP000316331"/>
    </source>
</evidence>
<evidence type="ECO:0000259" key="1">
    <source>
        <dbReference type="Pfam" id="PF14534"/>
    </source>
</evidence>
<evidence type="ECO:0000313" key="2">
    <source>
        <dbReference type="EMBL" id="TQM33369.1"/>
    </source>
</evidence>
<dbReference type="Gene3D" id="3.10.450.50">
    <property type="match status" value="1"/>
</dbReference>
<sequence length="134" mass="14459">MTGDTLATDTIVATIAALEDARYTAVLAGDIDAFAALAHPDLIYTHSNAVVDTLDSYLDKLRSGFYVYHRIDHPVNRIAIVGDTAVVSGEMHADITAGGVRKQLGNRAQAIWVRQGDQWLLLAYGPTVIPGEPR</sequence>
<dbReference type="AlphaFoldDB" id="A0A543FHN2"/>